<organism evidence="11 12">
    <name type="scientific">Brenthis ino</name>
    <name type="common">lesser marbled fritillary</name>
    <dbReference type="NCBI Taxonomy" id="405034"/>
    <lineage>
        <taxon>Eukaryota</taxon>
        <taxon>Metazoa</taxon>
        <taxon>Ecdysozoa</taxon>
        <taxon>Arthropoda</taxon>
        <taxon>Hexapoda</taxon>
        <taxon>Insecta</taxon>
        <taxon>Pterygota</taxon>
        <taxon>Neoptera</taxon>
        <taxon>Endopterygota</taxon>
        <taxon>Lepidoptera</taxon>
        <taxon>Glossata</taxon>
        <taxon>Ditrysia</taxon>
        <taxon>Papilionoidea</taxon>
        <taxon>Nymphalidae</taxon>
        <taxon>Heliconiinae</taxon>
        <taxon>Argynnini</taxon>
        <taxon>Brenthis</taxon>
    </lineage>
</organism>
<dbReference type="PANTHER" id="PTHR21137">
    <property type="entry name" value="ODORANT RECEPTOR"/>
    <property type="match status" value="1"/>
</dbReference>
<keyword evidence="5" id="KW-0552">Olfaction</keyword>
<evidence type="ECO:0000256" key="5">
    <source>
        <dbReference type="ARBA" id="ARBA00022725"/>
    </source>
</evidence>
<evidence type="ECO:0000256" key="4">
    <source>
        <dbReference type="ARBA" id="ARBA00022692"/>
    </source>
</evidence>
<keyword evidence="7 10" id="KW-0472">Membrane</keyword>
<evidence type="ECO:0000256" key="2">
    <source>
        <dbReference type="ARBA" id="ARBA00022475"/>
    </source>
</evidence>
<feature type="non-terminal residue" evidence="11">
    <location>
        <position position="291"/>
    </location>
</feature>
<evidence type="ECO:0000256" key="3">
    <source>
        <dbReference type="ARBA" id="ARBA00022606"/>
    </source>
</evidence>
<dbReference type="Pfam" id="PF02949">
    <property type="entry name" value="7tm_6"/>
    <property type="match status" value="1"/>
</dbReference>
<sequence>MITTSDKSLRAEKSIEGRNIINSCDRETCQHLIIYLLLTFVAAVGFAASSEKNMLPFRAWYPYDTKKSPAYELTYIHQVFAVSLAALLNISKDSLVTSLIAQCRCRLRLVGLSLRNLCKDQHFAEKHTPDSISFKPSSKTLQVTATQEKIVEKRLKVYVMQHQQVLETVELLQNTFSEPIFIQFNVSRLIICVSAFQLVSETTNLIRLLSLGTYLTNMLFQVFTYCYQGDMLSSESVEVAEAAYDMPWYSCSMRVRSSIQIIMVRCHRIAKITVGGLTVLSLDSLTAVRFI</sequence>
<dbReference type="AlphaFoldDB" id="A0A8J9Y3B4"/>
<comment type="subcellular location">
    <subcellularLocation>
        <location evidence="1">Cell membrane</location>
        <topology evidence="1">Multi-pass membrane protein</topology>
    </subcellularLocation>
</comment>
<evidence type="ECO:0000256" key="10">
    <source>
        <dbReference type="SAM" id="Phobius"/>
    </source>
</evidence>
<evidence type="ECO:0000256" key="7">
    <source>
        <dbReference type="ARBA" id="ARBA00023136"/>
    </source>
</evidence>
<dbReference type="OrthoDB" id="6617147at2759"/>
<dbReference type="GO" id="GO:0005549">
    <property type="term" value="F:odorant binding"/>
    <property type="evidence" value="ECO:0007669"/>
    <property type="project" value="InterPro"/>
</dbReference>
<name>A0A8J9Y3B4_9NEOP</name>
<dbReference type="EMBL" id="OV170230">
    <property type="protein sequence ID" value="CAH0715844.1"/>
    <property type="molecule type" value="Genomic_DNA"/>
</dbReference>
<evidence type="ECO:0000256" key="1">
    <source>
        <dbReference type="ARBA" id="ARBA00004651"/>
    </source>
</evidence>
<evidence type="ECO:0000313" key="12">
    <source>
        <dbReference type="Proteomes" id="UP000838878"/>
    </source>
</evidence>
<dbReference type="InterPro" id="IPR004117">
    <property type="entry name" value="7tm6_olfct_rcpt"/>
</dbReference>
<keyword evidence="9" id="KW-0807">Transducer</keyword>
<proteinExistence type="predicted"/>
<dbReference type="GO" id="GO:0004984">
    <property type="term" value="F:olfactory receptor activity"/>
    <property type="evidence" value="ECO:0007669"/>
    <property type="project" value="InterPro"/>
</dbReference>
<dbReference type="GO" id="GO:0007165">
    <property type="term" value="P:signal transduction"/>
    <property type="evidence" value="ECO:0007669"/>
    <property type="project" value="UniProtKB-KW"/>
</dbReference>
<keyword evidence="6 10" id="KW-1133">Transmembrane helix</keyword>
<accession>A0A8J9Y3B4</accession>
<evidence type="ECO:0000256" key="6">
    <source>
        <dbReference type="ARBA" id="ARBA00022989"/>
    </source>
</evidence>
<gene>
    <name evidence="11" type="ORF">BINO364_LOCUS2712</name>
</gene>
<keyword evidence="3" id="KW-0716">Sensory transduction</keyword>
<evidence type="ECO:0000313" key="11">
    <source>
        <dbReference type="EMBL" id="CAH0715844.1"/>
    </source>
</evidence>
<feature type="transmembrane region" description="Helical" evidence="10">
    <location>
        <begin position="32"/>
        <end position="50"/>
    </location>
</feature>
<protein>
    <submittedName>
        <fullName evidence="11">Uncharacterized protein</fullName>
    </submittedName>
</protein>
<dbReference type="PANTHER" id="PTHR21137:SF35">
    <property type="entry name" value="ODORANT RECEPTOR 19A-RELATED"/>
    <property type="match status" value="1"/>
</dbReference>
<dbReference type="Proteomes" id="UP000838878">
    <property type="component" value="Chromosome 10"/>
</dbReference>
<keyword evidence="4 10" id="KW-0812">Transmembrane</keyword>
<keyword evidence="8" id="KW-0675">Receptor</keyword>
<dbReference type="GO" id="GO:0005886">
    <property type="term" value="C:plasma membrane"/>
    <property type="evidence" value="ECO:0007669"/>
    <property type="project" value="UniProtKB-SubCell"/>
</dbReference>
<keyword evidence="12" id="KW-1185">Reference proteome</keyword>
<evidence type="ECO:0000256" key="8">
    <source>
        <dbReference type="ARBA" id="ARBA00023170"/>
    </source>
</evidence>
<evidence type="ECO:0000256" key="9">
    <source>
        <dbReference type="ARBA" id="ARBA00023224"/>
    </source>
</evidence>
<reference evidence="11" key="1">
    <citation type="submission" date="2021-12" db="EMBL/GenBank/DDBJ databases">
        <authorList>
            <person name="Martin H S."/>
        </authorList>
    </citation>
    <scope>NUCLEOTIDE SEQUENCE</scope>
</reference>
<keyword evidence="2" id="KW-1003">Cell membrane</keyword>